<feature type="transmembrane region" description="Helical" evidence="1">
    <location>
        <begin position="12"/>
        <end position="32"/>
    </location>
</feature>
<proteinExistence type="predicted"/>
<dbReference type="AlphaFoldDB" id="A0A098EBQ3"/>
<sequence>MVINLNRIFTLAIGAIIISVLLISGVFISGCVEEKRTSKDELLNLLEMPSEQDYNASYFDYISIRGTGTYMSINGEITVQNGNVKYYKYMSNNRGQNLIKEYSSDKGWLNCKDAPGVDPTVRTETIYLNCSNEYKELTIEYQKNKLILDVSSAQNVTQFYDVKEDLICFSVNGNMYYNYNICFDKEWRFVKWYIQYARVGRGWTKIS</sequence>
<dbReference type="PROSITE" id="PS51257">
    <property type="entry name" value="PROKAR_LIPOPROTEIN"/>
    <property type="match status" value="1"/>
</dbReference>
<evidence type="ECO:0000256" key="1">
    <source>
        <dbReference type="SAM" id="Phobius"/>
    </source>
</evidence>
<keyword evidence="1" id="KW-0812">Transmembrane</keyword>
<dbReference type="EMBL" id="CCXY01000217">
    <property type="protein sequence ID" value="CEG12934.1"/>
    <property type="molecule type" value="Genomic_DNA"/>
</dbReference>
<reference evidence="2" key="1">
    <citation type="submission" date="2014-09" db="EMBL/GenBank/DDBJ databases">
        <authorList>
            <person name="Probst J Alexander"/>
        </authorList>
    </citation>
    <scope>NUCLEOTIDE SEQUENCE</scope>
</reference>
<keyword evidence="1" id="KW-1133">Transmembrane helix</keyword>
<accession>A0A098EBQ3</accession>
<name>A0A098EBQ3_9ZZZZ</name>
<protein>
    <submittedName>
        <fullName evidence="2">Uncharacterized protein</fullName>
    </submittedName>
</protein>
<organism evidence="2">
    <name type="scientific">groundwater metagenome</name>
    <dbReference type="NCBI Taxonomy" id="717931"/>
    <lineage>
        <taxon>unclassified sequences</taxon>
        <taxon>metagenomes</taxon>
        <taxon>ecological metagenomes</taxon>
    </lineage>
</organism>
<gene>
    <name evidence="2" type="ORF">MSIBF_A2940003</name>
</gene>
<keyword evidence="1" id="KW-0472">Membrane</keyword>
<evidence type="ECO:0000313" key="2">
    <source>
        <dbReference type="EMBL" id="CEG12934.1"/>
    </source>
</evidence>